<dbReference type="SUPFAM" id="SSF55347">
    <property type="entry name" value="Glyceraldehyde-3-phosphate dehydrogenase-like, C-terminal domain"/>
    <property type="match status" value="1"/>
</dbReference>
<name>A0A6J6XMD5_9ZZZZ</name>
<protein>
    <submittedName>
        <fullName evidence="3">Unannotated protein</fullName>
    </submittedName>
</protein>
<organism evidence="3">
    <name type="scientific">freshwater metagenome</name>
    <dbReference type="NCBI Taxonomy" id="449393"/>
    <lineage>
        <taxon>unclassified sequences</taxon>
        <taxon>metagenomes</taxon>
        <taxon>ecological metagenomes</taxon>
    </lineage>
</organism>
<dbReference type="InterPro" id="IPR051317">
    <property type="entry name" value="Gfo/Idh/MocA_oxidoreduct"/>
</dbReference>
<evidence type="ECO:0000259" key="2">
    <source>
        <dbReference type="Pfam" id="PF22725"/>
    </source>
</evidence>
<dbReference type="InterPro" id="IPR036291">
    <property type="entry name" value="NAD(P)-bd_dom_sf"/>
</dbReference>
<sequence>MTVLGIWSPTPDHPSVQAALSAPWLESASVVVTRDLKSADAIVAIFASVPEDSDVLTLREQAGQRPVLITGAATNDLASRSIPELTGVRIGSRSPASHEVRVRRVAAVDPRAEGDLLVHTAWPLVDKVADDVEVLATANVAFTDHPVLTWRASSGIGLLSLSSDAVWSNRDMLRTVQRWARHVRGISEASTVRVGLLAYGAIGHEHLSACVAVPGLELAAVCDRSQARLDAALVDAPDVMTTTDGTELLNSPDIDLVIISTPPDTHAMWALRALEAGKNVVMEKPMALTSAECDAVLDIARTVGKTALVYQNRRWDSDFLTLKRAVDSGRIGDMFHLETFVGGFGHPCNYWHSDASVSGGAIFDWGSHFIDQIMQLNGSPVTSVTATNYKRRWLDVTNADHSVVNVSFENGVNAEFIHSDLAAILKPKYYVLGTDGAIVGNWRHERLLSRTGIGTMAEELFAPADAPADLTLVNSDGDRTLLAPVQPREHGFHRELADQLVAGLPLSVRPEQSRDVVAVMEAAELSAASGSAPVTPL</sequence>
<dbReference type="AlphaFoldDB" id="A0A6J6XMD5"/>
<dbReference type="Pfam" id="PF01408">
    <property type="entry name" value="GFO_IDH_MocA"/>
    <property type="match status" value="1"/>
</dbReference>
<dbReference type="PANTHER" id="PTHR43708:SF8">
    <property type="entry name" value="OXIDOREDUCTASE"/>
    <property type="match status" value="1"/>
</dbReference>
<evidence type="ECO:0000313" key="3">
    <source>
        <dbReference type="EMBL" id="CAB4796784.1"/>
    </source>
</evidence>
<dbReference type="InterPro" id="IPR055170">
    <property type="entry name" value="GFO_IDH_MocA-like_dom"/>
</dbReference>
<dbReference type="SUPFAM" id="SSF51735">
    <property type="entry name" value="NAD(P)-binding Rossmann-fold domains"/>
    <property type="match status" value="1"/>
</dbReference>
<proteinExistence type="predicted"/>
<feature type="domain" description="GFO/IDH/MocA-like oxidoreductase" evidence="2">
    <location>
        <begin position="319"/>
        <end position="438"/>
    </location>
</feature>
<dbReference type="PANTHER" id="PTHR43708">
    <property type="entry name" value="CONSERVED EXPRESSED OXIDOREDUCTASE (EUROFUNG)"/>
    <property type="match status" value="1"/>
</dbReference>
<dbReference type="Gene3D" id="3.40.50.720">
    <property type="entry name" value="NAD(P)-binding Rossmann-like Domain"/>
    <property type="match status" value="1"/>
</dbReference>
<gene>
    <name evidence="3" type="ORF">UFOPK3024_00357</name>
</gene>
<dbReference type="GO" id="GO:0000166">
    <property type="term" value="F:nucleotide binding"/>
    <property type="evidence" value="ECO:0007669"/>
    <property type="project" value="InterPro"/>
</dbReference>
<dbReference type="Gene3D" id="3.30.360.10">
    <property type="entry name" value="Dihydrodipicolinate Reductase, domain 2"/>
    <property type="match status" value="1"/>
</dbReference>
<evidence type="ECO:0000259" key="1">
    <source>
        <dbReference type="Pfam" id="PF01408"/>
    </source>
</evidence>
<accession>A0A6J6XMD5</accession>
<dbReference type="EMBL" id="CAFAAK010000052">
    <property type="protein sequence ID" value="CAB4796784.1"/>
    <property type="molecule type" value="Genomic_DNA"/>
</dbReference>
<reference evidence="3" key="1">
    <citation type="submission" date="2020-05" db="EMBL/GenBank/DDBJ databases">
        <authorList>
            <person name="Chiriac C."/>
            <person name="Salcher M."/>
            <person name="Ghai R."/>
            <person name="Kavagutti S V."/>
        </authorList>
    </citation>
    <scope>NUCLEOTIDE SEQUENCE</scope>
</reference>
<dbReference type="InterPro" id="IPR000683">
    <property type="entry name" value="Gfo/Idh/MocA-like_OxRdtase_N"/>
</dbReference>
<feature type="domain" description="Gfo/Idh/MocA-like oxidoreductase N-terminal" evidence="1">
    <location>
        <begin position="193"/>
        <end position="309"/>
    </location>
</feature>
<dbReference type="Pfam" id="PF22725">
    <property type="entry name" value="GFO_IDH_MocA_C3"/>
    <property type="match status" value="1"/>
</dbReference>